<evidence type="ECO:0000256" key="7">
    <source>
        <dbReference type="ARBA" id="ARBA00022676"/>
    </source>
</evidence>
<keyword evidence="7 13" id="KW-0328">Glycosyltransferase</keyword>
<keyword evidence="6" id="KW-0963">Cytoplasm</keyword>
<comment type="catalytic activity">
    <reaction evidence="1">
        <text>Transfers a segment of a (1-&gt;4)-alpha-D-glucan to a new position in an acceptor, which may be glucose or a (1-&gt;4)-alpha-D-glucan.</text>
        <dbReference type="EC" id="2.4.1.25"/>
    </reaction>
</comment>
<organism evidence="13 14">
    <name type="scientific">Hallella multisaccharivorax DSM 17128</name>
    <dbReference type="NCBI Taxonomy" id="688246"/>
    <lineage>
        <taxon>Bacteria</taxon>
        <taxon>Pseudomonadati</taxon>
        <taxon>Bacteroidota</taxon>
        <taxon>Bacteroidia</taxon>
        <taxon>Bacteroidales</taxon>
        <taxon>Prevotellaceae</taxon>
        <taxon>Hallella</taxon>
    </lineage>
</organism>
<dbReference type="AlphaFoldDB" id="F8N899"/>
<comment type="similarity">
    <text evidence="3">Belongs to the disproportionating enzyme family.</text>
</comment>
<dbReference type="Proteomes" id="UP000002772">
    <property type="component" value="Unassembled WGS sequence"/>
</dbReference>
<dbReference type="GO" id="GO:0005737">
    <property type="term" value="C:cytoplasm"/>
    <property type="evidence" value="ECO:0007669"/>
    <property type="project" value="UniProtKB-SubCell"/>
</dbReference>
<dbReference type="EMBL" id="GL945017">
    <property type="protein sequence ID" value="EGN57578.1"/>
    <property type="molecule type" value="Genomic_DNA"/>
</dbReference>
<dbReference type="GO" id="GO:2001070">
    <property type="term" value="F:starch binding"/>
    <property type="evidence" value="ECO:0007669"/>
    <property type="project" value="InterPro"/>
</dbReference>
<dbReference type="SMART" id="SM01065">
    <property type="entry name" value="CBM_2"/>
    <property type="match status" value="1"/>
</dbReference>
<dbReference type="STRING" id="688246.Premu_2189"/>
<dbReference type="InterPro" id="IPR013783">
    <property type="entry name" value="Ig-like_fold"/>
</dbReference>
<comment type="subcellular location">
    <subcellularLocation>
        <location evidence="2">Cytoplasm</location>
    </subcellularLocation>
</comment>
<keyword evidence="8 13" id="KW-0808">Transferase</keyword>
<reference evidence="14" key="1">
    <citation type="journal article" date="2011" name="Stand. Genomic Sci.">
        <title>Non-contiguous finished genome sequence of the opportunistic oral pathogen Prevotella multisaccharivorax type strain (PPPA20).</title>
        <authorList>
            <person name="Pati A."/>
            <person name="Gronow S."/>
            <person name="Lu M."/>
            <person name="Lapidus A."/>
            <person name="Nolan M."/>
            <person name="Lucas S."/>
            <person name="Hammon N."/>
            <person name="Deshpande S."/>
            <person name="Cheng J.F."/>
            <person name="Tapia R."/>
            <person name="Han C."/>
            <person name="Goodwin L."/>
            <person name="Pitluck S."/>
            <person name="Liolios K."/>
            <person name="Pagani I."/>
            <person name="Mavromatis K."/>
            <person name="Mikhailova N."/>
            <person name="Huntemann M."/>
            <person name="Chen A."/>
            <person name="Palaniappan K."/>
            <person name="Land M."/>
            <person name="Hauser L."/>
            <person name="Detter J.C."/>
            <person name="Brambilla E.M."/>
            <person name="Rohde M."/>
            <person name="Goker M."/>
            <person name="Woyke T."/>
            <person name="Bristow J."/>
            <person name="Eisen J.A."/>
            <person name="Markowitz V."/>
            <person name="Hugenholtz P."/>
            <person name="Kyrpides N.C."/>
            <person name="Klenk H.P."/>
            <person name="Ivanova N."/>
        </authorList>
    </citation>
    <scope>NUCLEOTIDE SEQUENCE [LARGE SCALE GENOMIC DNA]</scope>
    <source>
        <strain evidence="14">DSM 17128</strain>
    </source>
</reference>
<dbReference type="Pfam" id="PF02446">
    <property type="entry name" value="Glyco_hydro_77"/>
    <property type="match status" value="1"/>
</dbReference>
<dbReference type="PANTHER" id="PTHR32518">
    <property type="match status" value="1"/>
</dbReference>
<dbReference type="InterPro" id="IPR017853">
    <property type="entry name" value="GH"/>
</dbReference>
<feature type="domain" description="CBM20" evidence="12">
    <location>
        <begin position="124"/>
        <end position="230"/>
    </location>
</feature>
<dbReference type="OrthoDB" id="9811841at2"/>
<dbReference type="EC" id="2.4.1.25" evidence="4"/>
<evidence type="ECO:0000313" key="13">
    <source>
        <dbReference type="EMBL" id="EGN57578.1"/>
    </source>
</evidence>
<evidence type="ECO:0000256" key="11">
    <source>
        <dbReference type="ARBA" id="ARBA00031501"/>
    </source>
</evidence>
<evidence type="ECO:0000256" key="2">
    <source>
        <dbReference type="ARBA" id="ARBA00004496"/>
    </source>
</evidence>
<dbReference type="InterPro" id="IPR003385">
    <property type="entry name" value="Glyco_hydro_77"/>
</dbReference>
<dbReference type="Gene3D" id="2.60.40.10">
    <property type="entry name" value="Immunoglobulins"/>
    <property type="match status" value="1"/>
</dbReference>
<evidence type="ECO:0000256" key="9">
    <source>
        <dbReference type="ARBA" id="ARBA00023277"/>
    </source>
</evidence>
<dbReference type="InterPro" id="IPR013784">
    <property type="entry name" value="Carb-bd-like_fold"/>
</dbReference>
<keyword evidence="14" id="KW-1185">Reference proteome</keyword>
<evidence type="ECO:0000256" key="5">
    <source>
        <dbReference type="ARBA" id="ARBA00020295"/>
    </source>
</evidence>
<gene>
    <name evidence="13" type="ORF">Premu_2189</name>
</gene>
<evidence type="ECO:0000256" key="10">
    <source>
        <dbReference type="ARBA" id="ARBA00031423"/>
    </source>
</evidence>
<dbReference type="eggNOG" id="COG1640">
    <property type="taxonomic scope" value="Bacteria"/>
</dbReference>
<keyword evidence="9" id="KW-0119">Carbohydrate metabolism</keyword>
<proteinExistence type="inferred from homology"/>
<dbReference type="HOGENOM" id="CLU_014132_0_0_10"/>
<dbReference type="SUPFAM" id="SSF51445">
    <property type="entry name" value="(Trans)glycosidases"/>
    <property type="match status" value="1"/>
</dbReference>
<evidence type="ECO:0000256" key="6">
    <source>
        <dbReference type="ARBA" id="ARBA00022490"/>
    </source>
</evidence>
<sequence>MNFRFNVDYRTRFGEEVVLNVVNDASEGASLSKFRMMTQNGTRWSCELNIPAVKDRLSYYYDIESQGSSEKHEWTTILHTLELNIVNGKDYTVYDKWHDIPEDSYFYSSAFTDCIRTCRVKKPSRSTFARVIRFIVRAPQLNNSSLAIVGDGEALGNWDAAKARPMTEHNYNEWAVDLDASWFAGDTIEFKFIAVNNSDKQDVLWEEGYNRTVKVPPLSDGQVVVYDLSQAFFQIYNTRVAGTLVPVFSLRTKESFGVGDFGDLEKMLDFMRATGQKVLQVLPVNDTTITHTWTDSYPYSCISIFALHPQYVNLHRLPLLDDKEKREHYDKLRHELNALPQIDYERVNDAKMAYLRDLYAQVGAKVLGTHAFKEYFKENERWLVPYAQYCTLRDKYGTADFLQWKDHNQWDEAERKRLSEPHTKEYKEVAFWYYVQFVLDSQMKAVHEYARQHHVILKGDIPIGVNRYGCDVWTEPRYFNLNGQAGAPPDAFSTNGQNWGFPTYNWEEMIKDGCQWWVRRFKNMARYFDAYRIDHVLGFFRIWEIPSNAVHGLLGQFSPALGMTADEIRGYGLNFQEKRFTEPFITDWVLDRVFKERADEVREKYLDRIDGERYKMKPQFDTQKKIQKLFENVTDTQELNFRDGLYALISDVLFVRDRSDRNKFHPRISAQFDFIYESLYDNDKGAFNRLYNDYYYRRNNQFWYSEAMKKLPVLVQATRMLACAEDLGMVPDCVSWVMNQLRILSLEIQSMPKDPHVRFGHLSSNPYRSVCTFSTHDMSTMRQWWDEDWNRTQEYYNSMLYHQGPAPHPLPGWLARDILSCQLTSPSMLCVLSIQDWMAMDEQLRLADADRERINVPAIVPYYWRYRMHVNIEDLINSESFAQNIKDLVLESGR</sequence>
<dbReference type="RefSeq" id="WP_007575229.1">
    <property type="nucleotide sequence ID" value="NZ_BPTS01000002.1"/>
</dbReference>
<evidence type="ECO:0000256" key="8">
    <source>
        <dbReference type="ARBA" id="ARBA00022679"/>
    </source>
</evidence>
<dbReference type="PANTHER" id="PTHR32518:SF3">
    <property type="entry name" value="4-ALPHA-GLUCANOTRANSFERASE"/>
    <property type="match status" value="1"/>
</dbReference>
<evidence type="ECO:0000313" key="14">
    <source>
        <dbReference type="Proteomes" id="UP000002772"/>
    </source>
</evidence>
<evidence type="ECO:0000259" key="12">
    <source>
        <dbReference type="PROSITE" id="PS51166"/>
    </source>
</evidence>
<evidence type="ECO:0000256" key="4">
    <source>
        <dbReference type="ARBA" id="ARBA00012560"/>
    </source>
</evidence>
<dbReference type="GO" id="GO:0004134">
    <property type="term" value="F:4-alpha-glucanotransferase activity"/>
    <property type="evidence" value="ECO:0007669"/>
    <property type="project" value="UniProtKB-EC"/>
</dbReference>
<name>F8N899_9BACT</name>
<protein>
    <recommendedName>
        <fullName evidence="5">4-alpha-glucanotransferase</fullName>
        <ecNumber evidence="4">2.4.1.25</ecNumber>
    </recommendedName>
    <alternativeName>
        <fullName evidence="10">Amylomaltase</fullName>
    </alternativeName>
    <alternativeName>
        <fullName evidence="11">Disproportionating enzyme</fullName>
    </alternativeName>
</protein>
<dbReference type="InterPro" id="IPR002044">
    <property type="entry name" value="CBM20"/>
</dbReference>
<dbReference type="PROSITE" id="PS51166">
    <property type="entry name" value="CBM20"/>
    <property type="match status" value="1"/>
</dbReference>
<dbReference type="SUPFAM" id="SSF49452">
    <property type="entry name" value="Starch-binding domain-like"/>
    <property type="match status" value="1"/>
</dbReference>
<accession>F8N899</accession>
<dbReference type="GO" id="GO:0005975">
    <property type="term" value="P:carbohydrate metabolic process"/>
    <property type="evidence" value="ECO:0007669"/>
    <property type="project" value="InterPro"/>
</dbReference>
<dbReference type="CDD" id="cd05467">
    <property type="entry name" value="CBM20"/>
    <property type="match status" value="1"/>
</dbReference>
<evidence type="ECO:0000256" key="3">
    <source>
        <dbReference type="ARBA" id="ARBA00005684"/>
    </source>
</evidence>
<dbReference type="Gene3D" id="3.20.20.80">
    <property type="entry name" value="Glycosidases"/>
    <property type="match status" value="2"/>
</dbReference>
<dbReference type="Pfam" id="PF00686">
    <property type="entry name" value="CBM_20"/>
    <property type="match status" value="1"/>
</dbReference>
<evidence type="ECO:0000256" key="1">
    <source>
        <dbReference type="ARBA" id="ARBA00000439"/>
    </source>
</evidence>